<protein>
    <recommendedName>
        <fullName evidence="1">Peptidase S8/S53 domain-containing protein</fullName>
    </recommendedName>
</protein>
<sequence length="78" mass="8570">MTTLTGTSVAAAHVAGAVANLFSWGIVEGHNISMSEASIKAFLIRGAKRNPALSYPNREWEYGALDLYETFLRLREAR</sequence>
<dbReference type="EMBL" id="CACRUA010000007">
    <property type="protein sequence ID" value="VYT84825.1"/>
    <property type="molecule type" value="Genomic_DNA"/>
</dbReference>
<dbReference type="InterPro" id="IPR036852">
    <property type="entry name" value="Peptidase_S8/S53_dom_sf"/>
</dbReference>
<feature type="domain" description="Peptidase S8/S53" evidence="1">
    <location>
        <begin position="2"/>
        <end position="52"/>
    </location>
</feature>
<dbReference type="SUPFAM" id="SSF52743">
    <property type="entry name" value="Subtilisin-like"/>
    <property type="match status" value="1"/>
</dbReference>
<organism evidence="2">
    <name type="scientific">Clostridium symbiosum</name>
    <name type="common">Bacteroides symbiosus</name>
    <dbReference type="NCBI Taxonomy" id="1512"/>
    <lineage>
        <taxon>Bacteria</taxon>
        <taxon>Bacillati</taxon>
        <taxon>Bacillota</taxon>
        <taxon>Clostridia</taxon>
        <taxon>Lachnospirales</taxon>
        <taxon>Lachnospiraceae</taxon>
        <taxon>Otoolea</taxon>
    </lineage>
</organism>
<dbReference type="Pfam" id="PF00082">
    <property type="entry name" value="Peptidase_S8"/>
    <property type="match status" value="1"/>
</dbReference>
<reference evidence="2" key="1">
    <citation type="submission" date="2019-11" db="EMBL/GenBank/DDBJ databases">
        <authorList>
            <person name="Feng L."/>
        </authorList>
    </citation>
    <scope>NUCLEOTIDE SEQUENCE</scope>
    <source>
        <strain evidence="2">CsymbiosumLFYP84</strain>
    </source>
</reference>
<evidence type="ECO:0000313" key="2">
    <source>
        <dbReference type="EMBL" id="VYT84825.1"/>
    </source>
</evidence>
<dbReference type="InterPro" id="IPR000209">
    <property type="entry name" value="Peptidase_S8/S53_dom"/>
</dbReference>
<accession>A0A6N2ZYN7</accession>
<dbReference type="Gene3D" id="3.40.50.200">
    <property type="entry name" value="Peptidase S8/S53 domain"/>
    <property type="match status" value="1"/>
</dbReference>
<evidence type="ECO:0000259" key="1">
    <source>
        <dbReference type="Pfam" id="PF00082"/>
    </source>
</evidence>
<dbReference type="AlphaFoldDB" id="A0A6N2ZYN7"/>
<name>A0A6N2ZYN7_CLOSY</name>
<proteinExistence type="predicted"/>
<gene>
    <name evidence="2" type="ORF">CSLFYP84_00730</name>
</gene>
<dbReference type="GO" id="GO:0004252">
    <property type="term" value="F:serine-type endopeptidase activity"/>
    <property type="evidence" value="ECO:0007669"/>
    <property type="project" value="InterPro"/>
</dbReference>
<dbReference type="GO" id="GO:0006508">
    <property type="term" value="P:proteolysis"/>
    <property type="evidence" value="ECO:0007669"/>
    <property type="project" value="InterPro"/>
</dbReference>